<dbReference type="PATRIC" id="fig|1307436.3.peg.4602"/>
<proteinExistence type="predicted"/>
<evidence type="ECO:0000313" key="1">
    <source>
        <dbReference type="EMBL" id="EWG08964.1"/>
    </source>
</evidence>
<organism evidence="1 2">
    <name type="scientific">Cytobacillus firmus DS1</name>
    <dbReference type="NCBI Taxonomy" id="1307436"/>
    <lineage>
        <taxon>Bacteria</taxon>
        <taxon>Bacillati</taxon>
        <taxon>Bacillota</taxon>
        <taxon>Bacilli</taxon>
        <taxon>Bacillales</taxon>
        <taxon>Bacillaceae</taxon>
        <taxon>Cytobacillus</taxon>
    </lineage>
</organism>
<name>W7LAV0_CYTFI</name>
<reference evidence="2" key="1">
    <citation type="submission" date="2013-03" db="EMBL/GenBank/DDBJ databases">
        <title>Draft genome sequence of Bacillus firmus DS1.</title>
        <authorList>
            <person name="Peng D."/>
            <person name="Zhu L."/>
            <person name="Sun M."/>
        </authorList>
    </citation>
    <scope>NUCLEOTIDE SEQUENCE [LARGE SCALE GENOMIC DNA]</scope>
    <source>
        <strain evidence="2">DS1</strain>
    </source>
</reference>
<dbReference type="Proteomes" id="UP000019270">
    <property type="component" value="Unassembled WGS sequence"/>
</dbReference>
<dbReference type="OrthoDB" id="9909432at2"/>
<protein>
    <submittedName>
        <fullName evidence="1">Uncharacterized protein</fullName>
    </submittedName>
</protein>
<accession>W7LAV0</accession>
<reference evidence="1 2" key="2">
    <citation type="journal article" date="2016" name="Sci. Rep.">
        <title>A novel serine protease, Sep1, from Bacillus firmus DS-1 has nematicidal activity and degrades multiple intestinal-associated nematode proteins.</title>
        <authorList>
            <person name="Geng C."/>
            <person name="Nie X."/>
            <person name="Tang Z."/>
            <person name="Zhang Y."/>
            <person name="Lin J."/>
            <person name="Sun M."/>
            <person name="Peng D."/>
        </authorList>
    </citation>
    <scope>NUCLEOTIDE SEQUENCE [LARGE SCALE GENOMIC DNA]</scope>
    <source>
        <strain evidence="1 2">DS1</strain>
    </source>
</reference>
<evidence type="ECO:0000313" key="2">
    <source>
        <dbReference type="Proteomes" id="UP000019270"/>
    </source>
</evidence>
<comment type="caution">
    <text evidence="1">The sequence shown here is derived from an EMBL/GenBank/DDBJ whole genome shotgun (WGS) entry which is preliminary data.</text>
</comment>
<gene>
    <name evidence="1" type="ORF">PBF_21563</name>
</gene>
<dbReference type="AlphaFoldDB" id="W7LAV0"/>
<dbReference type="RefSeq" id="WP_035332675.1">
    <property type="nucleotide sequence ID" value="NZ_APVL01000025.1"/>
</dbReference>
<dbReference type="EMBL" id="APVL01000025">
    <property type="protein sequence ID" value="EWG08964.1"/>
    <property type="molecule type" value="Genomic_DNA"/>
</dbReference>
<sequence>MPLNNVKRLAKETLKAHSKSLFPERSPFEVHVNPGVDASKTKPYFIETFISFGDPIFKKRLSAVLKEEKYLLVYEFKEENEGSIFKPMYKTNLQMYMTKQVITTSDAFILETLTLGLVQTHLTKDGVIKMNSLKKRKDYFKSEVESELYAEKILITLKEFLNNQYEEYKKI</sequence>